<evidence type="ECO:0000256" key="1">
    <source>
        <dbReference type="SAM" id="SignalP"/>
    </source>
</evidence>
<name>A0ABS4QKN1_9NOCA</name>
<gene>
    <name evidence="2" type="ORF">BJ987_004549</name>
</gene>
<dbReference type="EMBL" id="JAGGMR010000001">
    <property type="protein sequence ID" value="MBP2191648.1"/>
    <property type="molecule type" value="Genomic_DNA"/>
</dbReference>
<dbReference type="RefSeq" id="WP_209893587.1">
    <property type="nucleotide sequence ID" value="NZ_JAGGMR010000001.1"/>
</dbReference>
<comment type="caution">
    <text evidence="2">The sequence shown here is derived from an EMBL/GenBank/DDBJ whole genome shotgun (WGS) entry which is preliminary data.</text>
</comment>
<feature type="signal peptide" evidence="1">
    <location>
        <begin position="1"/>
        <end position="24"/>
    </location>
</feature>
<feature type="chain" id="PRO_5046937023" evidence="1">
    <location>
        <begin position="25"/>
        <end position="72"/>
    </location>
</feature>
<reference evidence="2 3" key="1">
    <citation type="submission" date="2021-03" db="EMBL/GenBank/DDBJ databases">
        <title>Sequencing the genomes of 1000 actinobacteria strains.</title>
        <authorList>
            <person name="Klenk H.-P."/>
        </authorList>
    </citation>
    <scope>NUCLEOTIDE SEQUENCE [LARGE SCALE GENOMIC DNA]</scope>
    <source>
        <strain evidence="2 3">DSM 45516</strain>
    </source>
</reference>
<evidence type="ECO:0000313" key="3">
    <source>
        <dbReference type="Proteomes" id="UP001519325"/>
    </source>
</evidence>
<accession>A0ABS4QKN1</accession>
<proteinExistence type="predicted"/>
<keyword evidence="3" id="KW-1185">Reference proteome</keyword>
<protein>
    <submittedName>
        <fullName evidence="2">Uncharacterized protein</fullName>
    </submittedName>
</protein>
<organism evidence="2 3">
    <name type="scientific">Nocardia goodfellowii</name>
    <dbReference type="NCBI Taxonomy" id="882446"/>
    <lineage>
        <taxon>Bacteria</taxon>
        <taxon>Bacillati</taxon>
        <taxon>Actinomycetota</taxon>
        <taxon>Actinomycetes</taxon>
        <taxon>Mycobacteriales</taxon>
        <taxon>Nocardiaceae</taxon>
        <taxon>Nocardia</taxon>
    </lineage>
</organism>
<sequence length="72" mass="7586">MRRMLVVLAVTGSLIAGSNAVANAGPITPVPPLCQVFGPPLALVKWIIDPYSQSPHPMAVALRGVERALCRP</sequence>
<evidence type="ECO:0000313" key="2">
    <source>
        <dbReference type="EMBL" id="MBP2191648.1"/>
    </source>
</evidence>
<keyword evidence="1" id="KW-0732">Signal</keyword>
<dbReference type="Proteomes" id="UP001519325">
    <property type="component" value="Unassembled WGS sequence"/>
</dbReference>